<dbReference type="SMART" id="SM00304">
    <property type="entry name" value="HAMP"/>
    <property type="match status" value="1"/>
</dbReference>
<keyword evidence="2" id="KW-1003">Cell membrane</keyword>
<dbReference type="AlphaFoldDB" id="A0A1G6K9B5"/>
<comment type="subcellular location">
    <subcellularLocation>
        <location evidence="1">Cell membrane</location>
        <topology evidence="1">Multi-pass membrane protein</topology>
    </subcellularLocation>
</comment>
<dbReference type="PANTHER" id="PTHR43156">
    <property type="entry name" value="STAGE II SPORULATION PROTEIN E-RELATED"/>
    <property type="match status" value="1"/>
</dbReference>
<dbReference type="OrthoDB" id="311592at2"/>
<dbReference type="SMART" id="SM00331">
    <property type="entry name" value="PP2C_SIG"/>
    <property type="match status" value="1"/>
</dbReference>
<dbReference type="InterPro" id="IPR052016">
    <property type="entry name" value="Bact_Sigma-Reg"/>
</dbReference>
<accession>A0A1G6K9B5</accession>
<evidence type="ECO:0000259" key="8">
    <source>
        <dbReference type="PROSITE" id="PS50885"/>
    </source>
</evidence>
<keyword evidence="6 7" id="KW-0472">Membrane</keyword>
<dbReference type="InterPro" id="IPR033479">
    <property type="entry name" value="dCache_1"/>
</dbReference>
<protein>
    <submittedName>
        <fullName evidence="9">Sigma-B regulation protein RsbU (Phosphoserine phosphatase)</fullName>
    </submittedName>
</protein>
<dbReference type="GO" id="GO:0005886">
    <property type="term" value="C:plasma membrane"/>
    <property type="evidence" value="ECO:0007669"/>
    <property type="project" value="UniProtKB-SubCell"/>
</dbReference>
<dbReference type="RefSeq" id="WP_093729822.1">
    <property type="nucleotide sequence ID" value="NZ_FMYW01000004.1"/>
</dbReference>
<feature type="domain" description="HAMP" evidence="8">
    <location>
        <begin position="416"/>
        <end position="468"/>
    </location>
</feature>
<feature type="transmembrane region" description="Helical" evidence="7">
    <location>
        <begin position="14"/>
        <end position="40"/>
    </location>
</feature>
<dbReference type="Gene3D" id="3.30.450.20">
    <property type="entry name" value="PAS domain"/>
    <property type="match status" value="2"/>
</dbReference>
<dbReference type="CDD" id="cd06225">
    <property type="entry name" value="HAMP"/>
    <property type="match status" value="1"/>
</dbReference>
<feature type="transmembrane region" description="Helical" evidence="7">
    <location>
        <begin position="389"/>
        <end position="410"/>
    </location>
</feature>
<evidence type="ECO:0000256" key="6">
    <source>
        <dbReference type="ARBA" id="ARBA00023136"/>
    </source>
</evidence>
<evidence type="ECO:0000256" key="1">
    <source>
        <dbReference type="ARBA" id="ARBA00004651"/>
    </source>
</evidence>
<keyword evidence="5 7" id="KW-1133">Transmembrane helix</keyword>
<dbReference type="EMBL" id="FMYW01000004">
    <property type="protein sequence ID" value="SDC27527.1"/>
    <property type="molecule type" value="Genomic_DNA"/>
</dbReference>
<organism evidence="9 10">
    <name type="scientific">Succiniclasticum ruminis</name>
    <dbReference type="NCBI Taxonomy" id="40841"/>
    <lineage>
        <taxon>Bacteria</taxon>
        <taxon>Bacillati</taxon>
        <taxon>Bacillota</taxon>
        <taxon>Negativicutes</taxon>
        <taxon>Acidaminococcales</taxon>
        <taxon>Acidaminococcaceae</taxon>
        <taxon>Succiniclasticum</taxon>
    </lineage>
</organism>
<dbReference type="Proteomes" id="UP000198943">
    <property type="component" value="Unassembled WGS sequence"/>
</dbReference>
<dbReference type="Pfam" id="PF02743">
    <property type="entry name" value="dCache_1"/>
    <property type="match status" value="1"/>
</dbReference>
<evidence type="ECO:0000256" key="2">
    <source>
        <dbReference type="ARBA" id="ARBA00022475"/>
    </source>
</evidence>
<dbReference type="Gene3D" id="6.10.340.10">
    <property type="match status" value="1"/>
</dbReference>
<dbReference type="GO" id="GO:0016791">
    <property type="term" value="F:phosphatase activity"/>
    <property type="evidence" value="ECO:0007669"/>
    <property type="project" value="TreeGrafter"/>
</dbReference>
<evidence type="ECO:0000256" key="3">
    <source>
        <dbReference type="ARBA" id="ARBA00022692"/>
    </source>
</evidence>
<dbReference type="InterPro" id="IPR001932">
    <property type="entry name" value="PPM-type_phosphatase-like_dom"/>
</dbReference>
<evidence type="ECO:0000313" key="10">
    <source>
        <dbReference type="Proteomes" id="UP000198943"/>
    </source>
</evidence>
<reference evidence="10" key="1">
    <citation type="submission" date="2016-10" db="EMBL/GenBank/DDBJ databases">
        <authorList>
            <person name="Varghese N."/>
            <person name="Submissions S."/>
        </authorList>
    </citation>
    <scope>NUCLEOTIDE SEQUENCE [LARGE SCALE GENOMIC DNA]</scope>
    <source>
        <strain evidence="10">DSM 11005</strain>
    </source>
</reference>
<evidence type="ECO:0000256" key="7">
    <source>
        <dbReference type="SAM" id="Phobius"/>
    </source>
</evidence>
<dbReference type="Gene3D" id="3.60.40.10">
    <property type="entry name" value="PPM-type phosphatase domain"/>
    <property type="match status" value="1"/>
</dbReference>
<dbReference type="SUPFAM" id="SSF158472">
    <property type="entry name" value="HAMP domain-like"/>
    <property type="match status" value="1"/>
</dbReference>
<proteinExistence type="predicted"/>
<dbReference type="GO" id="GO:0007165">
    <property type="term" value="P:signal transduction"/>
    <property type="evidence" value="ECO:0007669"/>
    <property type="project" value="InterPro"/>
</dbReference>
<keyword evidence="10" id="KW-1185">Reference proteome</keyword>
<keyword evidence="3 7" id="KW-0812">Transmembrane</keyword>
<keyword evidence="4" id="KW-0378">Hydrolase</keyword>
<dbReference type="PROSITE" id="PS50885">
    <property type="entry name" value="HAMP"/>
    <property type="match status" value="1"/>
</dbReference>
<dbReference type="InterPro" id="IPR036457">
    <property type="entry name" value="PPM-type-like_dom_sf"/>
</dbReference>
<evidence type="ECO:0000256" key="5">
    <source>
        <dbReference type="ARBA" id="ARBA00022989"/>
    </source>
</evidence>
<gene>
    <name evidence="9" type="ORF">SAMN04487864_104130</name>
</gene>
<evidence type="ECO:0000313" key="9">
    <source>
        <dbReference type="EMBL" id="SDC27527.1"/>
    </source>
</evidence>
<sequence length="738" mass="82040">MKFGNFKMNLQKKIFVLMLSVGVAAFIFMGIVAITGMYMVNNKINNAGQQMSENTSGFTEQFAEDQIKTSLSIQAMEKAELVQQKLENAMEDVVYMADVMMRIMKHPGNYQPRSLPNPHESEVKSGQAYLNFSTDMAQRYGYGASARERGLASNIADTLEPLANLYPALFFGSKNGYLIAADVTKNGEDKQFSRQFLDHYDPREMGWYKLAAEKREPAFTSFYVDSNGNGCVTCVAPCYDDGELVGVIGLDCNPEAIFQLADRRGVKTQERNKLYRRSFVMEQATGKVLFSSYDENSILAVKKEATDLRNCAEPSIARAAQEMADGRESVMPVMVDGTDCYLAFAPISKVGWSYGILSKKSETVYPALYAKENVLRQMKDFAESIHDSFFSILKVMVLLLLLLLGALFLISSKVARRFVEPILEVVSGVREIAQGNLDKKIEMKRDDEIAILVDSINDMTAKMKDYINNLSTVTAEKERISTELDLAKNIQEGMLPSIFPTFSNWKEFDLYATMDTAKEVGGDYYDFYKLDENHIAITIADVSGKGIPAALFMVIAKTVLKNIAIGAASAYANGSEPDFAAVVAQANRQLCENNKETMFVTQFFGVLDIRTGVFCYVNGGHNTPLVGRKSADGITWDYMQIAHRGVIVGVRKNATFVMESLTLAPGDLLYLYTDGVTEAMDEEGNLYGEERLKDTLNRLGNKETIKEILTGVKEDVTTHVGTAEQSDDITMLGLRYLG</sequence>
<dbReference type="Pfam" id="PF00672">
    <property type="entry name" value="HAMP"/>
    <property type="match status" value="1"/>
</dbReference>
<dbReference type="Pfam" id="PF07228">
    <property type="entry name" value="SpoIIE"/>
    <property type="match status" value="1"/>
</dbReference>
<dbReference type="PANTHER" id="PTHR43156:SF2">
    <property type="entry name" value="STAGE II SPORULATION PROTEIN E"/>
    <property type="match status" value="1"/>
</dbReference>
<evidence type="ECO:0000256" key="4">
    <source>
        <dbReference type="ARBA" id="ARBA00022801"/>
    </source>
</evidence>
<dbReference type="InterPro" id="IPR003660">
    <property type="entry name" value="HAMP_dom"/>
</dbReference>
<dbReference type="CDD" id="cd12913">
    <property type="entry name" value="PDC1_MCP_like"/>
    <property type="match status" value="1"/>
</dbReference>
<name>A0A1G6K9B5_9FIRM</name>